<proteinExistence type="inferred from homology"/>
<keyword evidence="1" id="KW-1003">Cell membrane</keyword>
<feature type="transmembrane region" description="Helical" evidence="5">
    <location>
        <begin position="65"/>
        <end position="81"/>
    </location>
</feature>
<evidence type="ECO:0000256" key="3">
    <source>
        <dbReference type="ARBA" id="ARBA00022989"/>
    </source>
</evidence>
<evidence type="ECO:0000256" key="2">
    <source>
        <dbReference type="ARBA" id="ARBA00022692"/>
    </source>
</evidence>
<name>A0A381T1V1_9ZZZZ</name>
<dbReference type="PANTHER" id="PTHR36116:SF1">
    <property type="entry name" value="UPF0060 MEMBRANE PROTEIN YNFA"/>
    <property type="match status" value="1"/>
</dbReference>
<protein>
    <submittedName>
        <fullName evidence="6">Uncharacterized protein</fullName>
    </submittedName>
</protein>
<dbReference type="GO" id="GO:0005886">
    <property type="term" value="C:plasma membrane"/>
    <property type="evidence" value="ECO:0007669"/>
    <property type="project" value="TreeGrafter"/>
</dbReference>
<feature type="transmembrane region" description="Helical" evidence="5">
    <location>
        <begin position="9"/>
        <end position="30"/>
    </location>
</feature>
<feature type="non-terminal residue" evidence="6">
    <location>
        <position position="1"/>
    </location>
</feature>
<keyword evidence="4 5" id="KW-0472">Membrane</keyword>
<accession>A0A381T1V1</accession>
<dbReference type="HAMAP" id="MF_00010">
    <property type="entry name" value="UPF0060"/>
    <property type="match status" value="1"/>
</dbReference>
<keyword evidence="2 5" id="KW-0812">Transmembrane</keyword>
<evidence type="ECO:0000256" key="4">
    <source>
        <dbReference type="ARBA" id="ARBA00023136"/>
    </source>
</evidence>
<dbReference type="EMBL" id="UINC01003902">
    <property type="protein sequence ID" value="SVA10195.1"/>
    <property type="molecule type" value="Genomic_DNA"/>
</dbReference>
<feature type="transmembrane region" description="Helical" evidence="5">
    <location>
        <begin position="93"/>
        <end position="109"/>
    </location>
</feature>
<dbReference type="InterPro" id="IPR037185">
    <property type="entry name" value="EmrE-like"/>
</dbReference>
<dbReference type="SUPFAM" id="SSF103481">
    <property type="entry name" value="Multidrug resistance efflux transporter EmrE"/>
    <property type="match status" value="1"/>
</dbReference>
<organism evidence="6">
    <name type="scientific">marine metagenome</name>
    <dbReference type="NCBI Taxonomy" id="408172"/>
    <lineage>
        <taxon>unclassified sequences</taxon>
        <taxon>metagenomes</taxon>
        <taxon>ecological metagenomes</taxon>
    </lineage>
</organism>
<dbReference type="NCBIfam" id="NF002586">
    <property type="entry name" value="PRK02237.1"/>
    <property type="match status" value="1"/>
</dbReference>
<dbReference type="PANTHER" id="PTHR36116">
    <property type="entry name" value="UPF0060 MEMBRANE PROTEIN YNFA"/>
    <property type="match status" value="1"/>
</dbReference>
<feature type="transmembrane region" description="Helical" evidence="5">
    <location>
        <begin position="36"/>
        <end position="53"/>
    </location>
</feature>
<sequence>VEQINMNIFVYYTAAAIAEIAGCFAFWSWLRLGKTVYWILPGTIALLIFPILLTRIEAIFAGRTFAAYGSVYIVASLIWLWLIEGQRPDKWDISGAIICIAGAMIILYGQRP</sequence>
<dbReference type="Pfam" id="PF02694">
    <property type="entry name" value="UPF0060"/>
    <property type="match status" value="1"/>
</dbReference>
<keyword evidence="3 5" id="KW-1133">Transmembrane helix</keyword>
<dbReference type="AlphaFoldDB" id="A0A381T1V1"/>
<reference evidence="6" key="1">
    <citation type="submission" date="2018-05" db="EMBL/GenBank/DDBJ databases">
        <authorList>
            <person name="Lanie J.A."/>
            <person name="Ng W.-L."/>
            <person name="Kazmierczak K.M."/>
            <person name="Andrzejewski T.M."/>
            <person name="Davidsen T.M."/>
            <person name="Wayne K.J."/>
            <person name="Tettelin H."/>
            <person name="Glass J.I."/>
            <person name="Rusch D."/>
            <person name="Podicherti R."/>
            <person name="Tsui H.-C.T."/>
            <person name="Winkler M.E."/>
        </authorList>
    </citation>
    <scope>NUCLEOTIDE SEQUENCE</scope>
</reference>
<dbReference type="InterPro" id="IPR003844">
    <property type="entry name" value="UPF0060"/>
</dbReference>
<evidence type="ECO:0000256" key="1">
    <source>
        <dbReference type="ARBA" id="ARBA00022475"/>
    </source>
</evidence>
<evidence type="ECO:0000256" key="5">
    <source>
        <dbReference type="SAM" id="Phobius"/>
    </source>
</evidence>
<evidence type="ECO:0000313" key="6">
    <source>
        <dbReference type="EMBL" id="SVA10195.1"/>
    </source>
</evidence>
<gene>
    <name evidence="6" type="ORF">METZ01_LOCUS63049</name>
</gene>